<dbReference type="GO" id="GO:0046983">
    <property type="term" value="F:protein dimerization activity"/>
    <property type="evidence" value="ECO:0007669"/>
    <property type="project" value="InterPro"/>
</dbReference>
<sequence>MLDPVYVSRLQPGTLSIFLIAIIYYLVIIILMLLFVCFCAQDTYKLPHRLIEKKRRDRINECISQLKDLLPEHLKLTTLGHLEKAVVLELTLKHVQALSSLIEQQQNQILTLQNGEFWGSLICMVVHGGHSREMFRSGFQLCAEEALRFLQGGERRELVAHLHRVVSDLSRSPPRTAKVSEKPPAKGQATNCVPVIRRAAPMATGEQSGTDTDTDSGYGGEVEKAEGAQEQRGAWKDVNHCSPRLDRVIKQEQDEVPKKRPRMEAMVEQPRFNSSDLPPVDAYSSHPLCLPFYLIPPSASAYLPMLEKCWYPGSMPMLYPSMPHSGLLSQDSVQVHSPAMSSLDSSALMHTMKSVAATGTDAKD</sequence>
<dbReference type="PROSITE" id="PS51054">
    <property type="entry name" value="ORANGE"/>
    <property type="match status" value="1"/>
</dbReference>
<dbReference type="OrthoDB" id="690068at2759"/>
<dbReference type="Pfam" id="PF00010">
    <property type="entry name" value="HLH"/>
    <property type="match status" value="1"/>
</dbReference>
<dbReference type="InterPro" id="IPR011598">
    <property type="entry name" value="bHLH_dom"/>
</dbReference>
<dbReference type="SUPFAM" id="SSF158457">
    <property type="entry name" value="Orange domain-like"/>
    <property type="match status" value="1"/>
</dbReference>
<dbReference type="GO" id="GO:0005634">
    <property type="term" value="C:nucleus"/>
    <property type="evidence" value="ECO:0007669"/>
    <property type="project" value="UniProtKB-SubCell"/>
</dbReference>
<accession>A0A8C5PUF0</accession>
<dbReference type="SUPFAM" id="SSF47459">
    <property type="entry name" value="HLH, helix-loop-helix DNA-binding domain"/>
    <property type="match status" value="1"/>
</dbReference>
<keyword evidence="10" id="KW-0804">Transcription</keyword>
<reference evidence="15" key="2">
    <citation type="submission" date="2025-09" db="UniProtKB">
        <authorList>
            <consortium name="Ensembl"/>
        </authorList>
    </citation>
    <scope>IDENTIFICATION</scope>
</reference>
<dbReference type="AlphaFoldDB" id="A0A8C5PUF0"/>
<dbReference type="GO" id="GO:0000122">
    <property type="term" value="P:negative regulation of transcription by RNA polymerase II"/>
    <property type="evidence" value="ECO:0007669"/>
    <property type="project" value="UniProtKB-ARBA"/>
</dbReference>
<dbReference type="PROSITE" id="PS50888">
    <property type="entry name" value="BHLH"/>
    <property type="match status" value="1"/>
</dbReference>
<keyword evidence="12" id="KW-0472">Membrane</keyword>
<keyword evidence="6" id="KW-0832">Ubl conjugation</keyword>
<evidence type="ECO:0000256" key="9">
    <source>
        <dbReference type="ARBA" id="ARBA00023125"/>
    </source>
</evidence>
<keyword evidence="3" id="KW-0217">Developmental protein</keyword>
<dbReference type="GeneTree" id="ENSGT00940000158384"/>
<keyword evidence="12" id="KW-1133">Transmembrane helix</keyword>
<dbReference type="Pfam" id="PF07527">
    <property type="entry name" value="Hairy_orange"/>
    <property type="match status" value="1"/>
</dbReference>
<evidence type="ECO:0000256" key="1">
    <source>
        <dbReference type="ARBA" id="ARBA00004123"/>
    </source>
</evidence>
<dbReference type="SMART" id="SM00511">
    <property type="entry name" value="ORANGE"/>
    <property type="match status" value="1"/>
</dbReference>
<feature type="domain" description="Orange" evidence="14">
    <location>
        <begin position="135"/>
        <end position="162"/>
    </location>
</feature>
<dbReference type="InterPro" id="IPR050370">
    <property type="entry name" value="HES_HEY"/>
</dbReference>
<evidence type="ECO:0000256" key="3">
    <source>
        <dbReference type="ARBA" id="ARBA00022473"/>
    </source>
</evidence>
<evidence type="ECO:0000313" key="16">
    <source>
        <dbReference type="Proteomes" id="UP000694569"/>
    </source>
</evidence>
<keyword evidence="16" id="KW-1185">Reference proteome</keyword>
<keyword evidence="4" id="KW-0678">Repressor</keyword>
<evidence type="ECO:0000313" key="15">
    <source>
        <dbReference type="Ensembl" id="ENSLLEP00000027658.1"/>
    </source>
</evidence>
<evidence type="ECO:0000259" key="13">
    <source>
        <dbReference type="PROSITE" id="PS50888"/>
    </source>
</evidence>
<keyword evidence="5" id="KW-1017">Isopeptide bond</keyword>
<dbReference type="PANTHER" id="PTHR10985">
    <property type="entry name" value="BASIC HELIX-LOOP-HELIX TRANSCRIPTION FACTOR, HES-RELATED"/>
    <property type="match status" value="1"/>
</dbReference>
<reference evidence="15" key="1">
    <citation type="submission" date="2025-08" db="UniProtKB">
        <authorList>
            <consortium name="Ensembl"/>
        </authorList>
    </citation>
    <scope>IDENTIFICATION</scope>
</reference>
<dbReference type="Proteomes" id="UP000694569">
    <property type="component" value="Unplaced"/>
</dbReference>
<keyword evidence="11" id="KW-0539">Nucleus</keyword>
<evidence type="ECO:0000256" key="7">
    <source>
        <dbReference type="ARBA" id="ARBA00023015"/>
    </source>
</evidence>
<proteinExistence type="predicted"/>
<evidence type="ECO:0000256" key="5">
    <source>
        <dbReference type="ARBA" id="ARBA00022499"/>
    </source>
</evidence>
<dbReference type="FunFam" id="4.10.280.10:FF:000020">
    <property type="entry name" value="class E basic helix-loop-helix protein 40"/>
    <property type="match status" value="1"/>
</dbReference>
<dbReference type="CDD" id="cd11409">
    <property type="entry name" value="bHLH-O_DEC"/>
    <property type="match status" value="1"/>
</dbReference>
<dbReference type="GO" id="GO:0003677">
    <property type="term" value="F:DNA binding"/>
    <property type="evidence" value="ECO:0007669"/>
    <property type="project" value="UniProtKB-KW"/>
</dbReference>
<keyword evidence="12" id="KW-0812">Transmembrane</keyword>
<dbReference type="GO" id="GO:0005737">
    <property type="term" value="C:cytoplasm"/>
    <property type="evidence" value="ECO:0007669"/>
    <property type="project" value="UniProtKB-SubCell"/>
</dbReference>
<name>A0A8C5PUF0_9ANUR</name>
<evidence type="ECO:0000256" key="10">
    <source>
        <dbReference type="ARBA" id="ARBA00023163"/>
    </source>
</evidence>
<evidence type="ECO:0000256" key="12">
    <source>
        <dbReference type="SAM" id="Phobius"/>
    </source>
</evidence>
<organism evidence="15 16">
    <name type="scientific">Leptobrachium leishanense</name>
    <name type="common">Leishan spiny toad</name>
    <dbReference type="NCBI Taxonomy" id="445787"/>
    <lineage>
        <taxon>Eukaryota</taxon>
        <taxon>Metazoa</taxon>
        <taxon>Chordata</taxon>
        <taxon>Craniata</taxon>
        <taxon>Vertebrata</taxon>
        <taxon>Euteleostomi</taxon>
        <taxon>Amphibia</taxon>
        <taxon>Batrachia</taxon>
        <taxon>Anura</taxon>
        <taxon>Pelobatoidea</taxon>
        <taxon>Megophryidae</taxon>
        <taxon>Leptobrachium</taxon>
    </lineage>
</organism>
<feature type="transmembrane region" description="Helical" evidence="12">
    <location>
        <begin position="15"/>
        <end position="40"/>
    </location>
</feature>
<dbReference type="Ensembl" id="ENSLLET00000028738.1">
    <property type="protein sequence ID" value="ENSLLEP00000027658.1"/>
    <property type="gene ID" value="ENSLLEG00000017398.1"/>
</dbReference>
<dbReference type="SMART" id="SM00353">
    <property type="entry name" value="HLH"/>
    <property type="match status" value="1"/>
</dbReference>
<comment type="subcellular location">
    <subcellularLocation>
        <location evidence="2">Cytoplasm</location>
    </subcellularLocation>
    <subcellularLocation>
        <location evidence="1">Nucleus</location>
    </subcellularLocation>
</comment>
<keyword evidence="8" id="KW-0090">Biological rhythms</keyword>
<evidence type="ECO:0000259" key="14">
    <source>
        <dbReference type="PROSITE" id="PS51054"/>
    </source>
</evidence>
<feature type="domain" description="BHLH" evidence="13">
    <location>
        <begin position="43"/>
        <end position="98"/>
    </location>
</feature>
<protein>
    <submittedName>
        <fullName evidence="15">Basic helix-loop-helix family member e40</fullName>
    </submittedName>
</protein>
<evidence type="ECO:0000256" key="6">
    <source>
        <dbReference type="ARBA" id="ARBA00022843"/>
    </source>
</evidence>
<evidence type="ECO:0000256" key="2">
    <source>
        <dbReference type="ARBA" id="ARBA00004496"/>
    </source>
</evidence>
<dbReference type="InterPro" id="IPR036638">
    <property type="entry name" value="HLH_DNA-bd_sf"/>
</dbReference>
<keyword evidence="7" id="KW-0805">Transcription regulation</keyword>
<evidence type="ECO:0000256" key="11">
    <source>
        <dbReference type="ARBA" id="ARBA00023242"/>
    </source>
</evidence>
<gene>
    <name evidence="15" type="primary">BHLHE40</name>
</gene>
<dbReference type="Gene3D" id="4.10.280.10">
    <property type="entry name" value="Helix-loop-helix DNA-binding domain"/>
    <property type="match status" value="1"/>
</dbReference>
<dbReference type="GO" id="GO:0048511">
    <property type="term" value="P:rhythmic process"/>
    <property type="evidence" value="ECO:0007669"/>
    <property type="project" value="UniProtKB-KW"/>
</dbReference>
<evidence type="ECO:0000256" key="4">
    <source>
        <dbReference type="ARBA" id="ARBA00022491"/>
    </source>
</evidence>
<evidence type="ECO:0000256" key="8">
    <source>
        <dbReference type="ARBA" id="ARBA00023108"/>
    </source>
</evidence>
<dbReference type="InterPro" id="IPR003650">
    <property type="entry name" value="Orange_dom"/>
</dbReference>
<keyword evidence="9" id="KW-0238">DNA-binding</keyword>